<dbReference type="AlphaFoldDB" id="A0A1I4V2G0"/>
<feature type="region of interest" description="Disordered" evidence="1">
    <location>
        <begin position="1"/>
        <end position="39"/>
    </location>
</feature>
<evidence type="ECO:0000313" key="3">
    <source>
        <dbReference type="Proteomes" id="UP000198535"/>
    </source>
</evidence>
<gene>
    <name evidence="2" type="ORF">SAMN04488696_2980</name>
</gene>
<keyword evidence="3" id="KW-1185">Reference proteome</keyword>
<accession>A0A1I4V2G0</accession>
<reference evidence="3" key="1">
    <citation type="submission" date="2016-10" db="EMBL/GenBank/DDBJ databases">
        <authorList>
            <person name="Varghese N."/>
            <person name="Submissions S."/>
        </authorList>
    </citation>
    <scope>NUCLEOTIDE SEQUENCE [LARGE SCALE GENOMIC DNA]</scope>
    <source>
        <strain evidence="3">Mob M</strain>
    </source>
</reference>
<dbReference type="Proteomes" id="UP000198535">
    <property type="component" value="Unassembled WGS sequence"/>
</dbReference>
<sequence length="39" mass="4507">MAKSNNDNHANQCNPNNNAYWQSRGNEGRPADWDEENDE</sequence>
<proteinExistence type="predicted"/>
<evidence type="ECO:0000313" key="2">
    <source>
        <dbReference type="EMBL" id="SFM95313.1"/>
    </source>
</evidence>
<dbReference type="EMBL" id="FOUJ01000013">
    <property type="protein sequence ID" value="SFM95313.1"/>
    <property type="molecule type" value="Genomic_DNA"/>
</dbReference>
<protein>
    <submittedName>
        <fullName evidence="2">Uncharacterized protein</fullName>
    </submittedName>
</protein>
<organism evidence="2 3">
    <name type="scientific">Methanolobus profundi</name>
    <dbReference type="NCBI Taxonomy" id="487685"/>
    <lineage>
        <taxon>Archaea</taxon>
        <taxon>Methanobacteriati</taxon>
        <taxon>Methanobacteriota</taxon>
        <taxon>Stenosarchaea group</taxon>
        <taxon>Methanomicrobia</taxon>
        <taxon>Methanosarcinales</taxon>
        <taxon>Methanosarcinaceae</taxon>
        <taxon>Methanolobus</taxon>
    </lineage>
</organism>
<evidence type="ECO:0000256" key="1">
    <source>
        <dbReference type="SAM" id="MobiDB-lite"/>
    </source>
</evidence>
<feature type="compositionally biased region" description="Low complexity" evidence="1">
    <location>
        <begin position="1"/>
        <end position="18"/>
    </location>
</feature>
<name>A0A1I4V2G0_9EURY</name>